<reference evidence="1 2" key="1">
    <citation type="submission" date="2018-07" db="EMBL/GenBank/DDBJ databases">
        <title>Genomic Encyclopedia of Type Strains, Phase III (KMG-III): the genomes of soil and plant-associated and newly described type strains.</title>
        <authorList>
            <person name="Whitman W."/>
        </authorList>
    </citation>
    <scope>NUCLEOTIDE SEQUENCE [LARGE SCALE GENOMIC DNA]</scope>
    <source>
        <strain evidence="1 2">CECT 8236</strain>
    </source>
</reference>
<organism evidence="1 2">
    <name type="scientific">Cohnella lupini</name>
    <dbReference type="NCBI Taxonomy" id="1294267"/>
    <lineage>
        <taxon>Bacteria</taxon>
        <taxon>Bacillati</taxon>
        <taxon>Bacillota</taxon>
        <taxon>Bacilli</taxon>
        <taxon>Bacillales</taxon>
        <taxon>Paenibacillaceae</taxon>
        <taxon>Cohnella</taxon>
    </lineage>
</organism>
<dbReference type="RefSeq" id="WP_115991072.1">
    <property type="nucleotide sequence ID" value="NZ_QRDY01000001.1"/>
</dbReference>
<proteinExistence type="predicted"/>
<gene>
    <name evidence="1" type="ORF">DFP95_101625</name>
</gene>
<comment type="caution">
    <text evidence="1">The sequence shown here is derived from an EMBL/GenBank/DDBJ whole genome shotgun (WGS) entry which is preliminary data.</text>
</comment>
<dbReference type="OrthoDB" id="2679512at2"/>
<accession>A0A3D9IWZ4</accession>
<keyword evidence="2" id="KW-1185">Reference proteome</keyword>
<dbReference type="Proteomes" id="UP000256869">
    <property type="component" value="Unassembled WGS sequence"/>
</dbReference>
<sequence length="181" mass="21281">MLTENKVRIVRFANEGFDIKRDTGAFSFYDLEVTDYSHDYTLIRNRDRIHSQSIDGCYCHFYKFNVQSIQDGGILASRQGHKINIGYLALDHAVYARNMRPDKDKTRIVRVNKEIRDPSNGNTHTFQDDSYMDSYAWVRMKLSLLIERTNEYLRTNKTDIVPEHLSEIFLTGDDQRSMEIK</sequence>
<protein>
    <submittedName>
        <fullName evidence="1">Uncharacterized protein</fullName>
    </submittedName>
</protein>
<dbReference type="AlphaFoldDB" id="A0A3D9IWZ4"/>
<name>A0A3D9IWZ4_9BACL</name>
<evidence type="ECO:0000313" key="2">
    <source>
        <dbReference type="Proteomes" id="UP000256869"/>
    </source>
</evidence>
<dbReference type="EMBL" id="QRDY01000001">
    <property type="protein sequence ID" value="RED66127.1"/>
    <property type="molecule type" value="Genomic_DNA"/>
</dbReference>
<evidence type="ECO:0000313" key="1">
    <source>
        <dbReference type="EMBL" id="RED66127.1"/>
    </source>
</evidence>